<evidence type="ECO:0000313" key="3">
    <source>
        <dbReference type="Proteomes" id="UP000030518"/>
    </source>
</evidence>
<dbReference type="Pfam" id="PF09343">
    <property type="entry name" value="DUF2460"/>
    <property type="match status" value="1"/>
</dbReference>
<dbReference type="Proteomes" id="UP000030518">
    <property type="component" value="Unassembled WGS sequence"/>
</dbReference>
<sequence>MAYLTTRMPERIAAGFVIGPRWQTLVVPLDNGREQRNAQWLFPKYEARANIGMFNAADRQAIRNLFMACRGRANPFRVRDPLDYTATAQPLYTVGGVTYLARSYAYGGETAYRLIQAPVTATLSGAGSVDLTTGIVTGANPVADTWTGTFDIWMRFESDFGAITATTTNVQTADIELVEVRR</sequence>
<evidence type="ECO:0000259" key="1">
    <source>
        <dbReference type="Pfam" id="PF09343"/>
    </source>
</evidence>
<dbReference type="RefSeq" id="WP_036166886.1">
    <property type="nucleotide sequence ID" value="NZ_JRKJ01000005.1"/>
</dbReference>
<dbReference type="PATRIC" id="fig|1300345.3.peg.1013"/>
<gene>
    <name evidence="2" type="ORF">LF41_2444</name>
</gene>
<comment type="caution">
    <text evidence="2">The sequence shown here is derived from an EMBL/GenBank/DDBJ whole genome shotgun (WGS) entry which is preliminary data.</text>
</comment>
<keyword evidence="3" id="KW-1185">Reference proteome</keyword>
<evidence type="ECO:0000313" key="2">
    <source>
        <dbReference type="EMBL" id="KGQ19937.1"/>
    </source>
</evidence>
<dbReference type="STRING" id="1300345.LF41_2444"/>
<name>A0A0A2WMH4_9GAMM</name>
<feature type="domain" description="DUF2460" evidence="1">
    <location>
        <begin position="7"/>
        <end position="181"/>
    </location>
</feature>
<accession>A0A0A2WMH4</accession>
<dbReference type="eggNOG" id="COG5448">
    <property type="taxonomic scope" value="Bacteria"/>
</dbReference>
<protein>
    <submittedName>
        <fullName evidence="2">DUF2460 domain containing protein</fullName>
    </submittedName>
</protein>
<dbReference type="InterPro" id="IPR011740">
    <property type="entry name" value="DUF2460"/>
</dbReference>
<proteinExistence type="predicted"/>
<dbReference type="OrthoDB" id="1685145at2"/>
<organism evidence="2 3">
    <name type="scientific">Lysobacter dokdonensis DS-58</name>
    <dbReference type="NCBI Taxonomy" id="1300345"/>
    <lineage>
        <taxon>Bacteria</taxon>
        <taxon>Pseudomonadati</taxon>
        <taxon>Pseudomonadota</taxon>
        <taxon>Gammaproteobacteria</taxon>
        <taxon>Lysobacterales</taxon>
        <taxon>Lysobacteraceae</taxon>
        <taxon>Noviluteimonas</taxon>
    </lineage>
</organism>
<dbReference type="EMBL" id="JRKJ01000005">
    <property type="protein sequence ID" value="KGQ19937.1"/>
    <property type="molecule type" value="Genomic_DNA"/>
</dbReference>
<dbReference type="AlphaFoldDB" id="A0A0A2WMH4"/>
<reference evidence="2 3" key="1">
    <citation type="submission" date="2014-09" db="EMBL/GenBank/DDBJ databases">
        <title>Genome sequences of Lysobacter dokdonensis DS-58.</title>
        <authorList>
            <person name="Kim J.F."/>
            <person name="Kwak M.-J."/>
        </authorList>
    </citation>
    <scope>NUCLEOTIDE SEQUENCE [LARGE SCALE GENOMIC DNA]</scope>
    <source>
        <strain evidence="2 3">DS-58</strain>
    </source>
</reference>